<proteinExistence type="predicted"/>
<dbReference type="PROSITE" id="PS51186">
    <property type="entry name" value="GNAT"/>
    <property type="match status" value="1"/>
</dbReference>
<dbReference type="Proteomes" id="UP001500556">
    <property type="component" value="Unassembled WGS sequence"/>
</dbReference>
<keyword evidence="1" id="KW-0808">Transferase</keyword>
<dbReference type="Gene3D" id="3.40.630.30">
    <property type="match status" value="1"/>
</dbReference>
<reference evidence="5" key="1">
    <citation type="journal article" date="2019" name="Int. J. Syst. Evol. Microbiol.">
        <title>The Global Catalogue of Microorganisms (GCM) 10K type strain sequencing project: providing services to taxonomists for standard genome sequencing and annotation.</title>
        <authorList>
            <consortium name="The Broad Institute Genomics Platform"/>
            <consortium name="The Broad Institute Genome Sequencing Center for Infectious Disease"/>
            <person name="Wu L."/>
            <person name="Ma J."/>
        </authorList>
    </citation>
    <scope>NUCLEOTIDE SEQUENCE [LARGE SCALE GENOMIC DNA]</scope>
    <source>
        <strain evidence="5">JCM 18961</strain>
    </source>
</reference>
<keyword evidence="5" id="KW-1185">Reference proteome</keyword>
<comment type="caution">
    <text evidence="4">The sequence shown here is derived from an EMBL/GenBank/DDBJ whole genome shotgun (WGS) entry which is preliminary data.</text>
</comment>
<dbReference type="Pfam" id="PF00583">
    <property type="entry name" value="Acetyltransf_1"/>
    <property type="match status" value="1"/>
</dbReference>
<dbReference type="InterPro" id="IPR016181">
    <property type="entry name" value="Acyl_CoA_acyltransferase"/>
</dbReference>
<evidence type="ECO:0000313" key="5">
    <source>
        <dbReference type="Proteomes" id="UP001500556"/>
    </source>
</evidence>
<dbReference type="SUPFAM" id="SSF55729">
    <property type="entry name" value="Acyl-CoA N-acyltransferases (Nat)"/>
    <property type="match status" value="1"/>
</dbReference>
<keyword evidence="2" id="KW-0012">Acyltransferase</keyword>
<dbReference type="PANTHER" id="PTHR43877:SF2">
    <property type="entry name" value="AMINOALKYLPHOSPHONATE N-ACETYLTRANSFERASE-RELATED"/>
    <property type="match status" value="1"/>
</dbReference>
<sequence>MGGRLLAMSPADLLRPMTDDDVPRVLELNHRHVELLSPLDAERLSRLRSWASRADVILCDGEVAGFVLVFSPGSAYDSENYRWFSDRYGHAFDYLDRIVVDDAYRRRGLASAVYDVVEEAAADRGRLALEVNIDPPNEPSLAFHRARGFVEVHQLGASGHIVSLMERTGRSNGRESRQND</sequence>
<evidence type="ECO:0000259" key="3">
    <source>
        <dbReference type="PROSITE" id="PS51186"/>
    </source>
</evidence>
<protein>
    <recommendedName>
        <fullName evidence="3">N-acetyltransferase domain-containing protein</fullName>
    </recommendedName>
</protein>
<gene>
    <name evidence="4" type="ORF">GCM10025782_31030</name>
</gene>
<evidence type="ECO:0000256" key="1">
    <source>
        <dbReference type="ARBA" id="ARBA00022679"/>
    </source>
</evidence>
<accession>A0ABP8YI40</accession>
<feature type="domain" description="N-acetyltransferase" evidence="3">
    <location>
        <begin position="12"/>
        <end position="170"/>
    </location>
</feature>
<dbReference type="InterPro" id="IPR000182">
    <property type="entry name" value="GNAT_dom"/>
</dbReference>
<dbReference type="EMBL" id="BAABLO010000012">
    <property type="protein sequence ID" value="GAA4729829.1"/>
    <property type="molecule type" value="Genomic_DNA"/>
</dbReference>
<evidence type="ECO:0000313" key="4">
    <source>
        <dbReference type="EMBL" id="GAA4729829.1"/>
    </source>
</evidence>
<evidence type="ECO:0000256" key="2">
    <source>
        <dbReference type="ARBA" id="ARBA00023315"/>
    </source>
</evidence>
<name>A0ABP8YI40_9MICO</name>
<dbReference type="InterPro" id="IPR050832">
    <property type="entry name" value="Bact_Acetyltransf"/>
</dbReference>
<dbReference type="PANTHER" id="PTHR43877">
    <property type="entry name" value="AMINOALKYLPHOSPHONATE N-ACETYLTRANSFERASE-RELATED-RELATED"/>
    <property type="match status" value="1"/>
</dbReference>
<dbReference type="CDD" id="cd04301">
    <property type="entry name" value="NAT_SF"/>
    <property type="match status" value="1"/>
</dbReference>
<organism evidence="4 5">
    <name type="scientific">Pedococcus ginsenosidimutans</name>
    <dbReference type="NCBI Taxonomy" id="490570"/>
    <lineage>
        <taxon>Bacteria</taxon>
        <taxon>Bacillati</taxon>
        <taxon>Actinomycetota</taxon>
        <taxon>Actinomycetes</taxon>
        <taxon>Micrococcales</taxon>
        <taxon>Intrasporangiaceae</taxon>
        <taxon>Pedococcus</taxon>
    </lineage>
</organism>